<protein>
    <recommendedName>
        <fullName evidence="2">Lipoprotein LPP20-like domain-containing protein</fullName>
    </recommendedName>
</protein>
<dbReference type="RefSeq" id="WP_153419099.1">
    <property type="nucleotide sequence ID" value="NZ_WFLM01000002.1"/>
</dbReference>
<accession>A0A6N6VXX1</accession>
<dbReference type="InterPro" id="IPR024952">
    <property type="entry name" value="LPP20-like_dom"/>
</dbReference>
<sequence length="325" mass="35427">MFIKKNKNFITLAGMSLFISLNSYAQTDPCSTLADLQTKTDTNSFVGYGSASSQKEADQNAQVDLARNIRQKVTATSTVDETKDDASLKATSKSVVSEVLIGAKVLKRCSDKGTFSAVVTLEKKAFVSSMTEKLTANIKKADNLIQAIEKAKTDEALGKGVDNAKKFLAEYQDNSESDLEVCKVYKGCSEINIDNIHNLAELVSKEGDKDQYVFITNNDKVSTALRDDLITLLEDDPKDKIKIMDGAVTESGSDSKRKILASCKAKVGSKIPGTDDRIVETRCTLEAYIGKQKKFRKVYSCKATVDSEISVDDAVSTCSGRLTLE</sequence>
<dbReference type="EMBL" id="WFLM01000002">
    <property type="protein sequence ID" value="KAB8039692.1"/>
    <property type="molecule type" value="Genomic_DNA"/>
</dbReference>
<dbReference type="Gene3D" id="3.10.28.20">
    <property type="entry name" value="Acetamidase/Formamidase-like domains"/>
    <property type="match status" value="1"/>
</dbReference>
<feature type="chain" id="PRO_5026896060" description="Lipoprotein LPP20-like domain-containing protein" evidence="1">
    <location>
        <begin position="26"/>
        <end position="325"/>
    </location>
</feature>
<feature type="signal peptide" evidence="1">
    <location>
        <begin position="1"/>
        <end position="25"/>
    </location>
</feature>
<name>A0A6N6VXX1_9BACT</name>
<evidence type="ECO:0000259" key="2">
    <source>
        <dbReference type="Pfam" id="PF02169"/>
    </source>
</evidence>
<keyword evidence="4" id="KW-1185">Reference proteome</keyword>
<dbReference type="Proteomes" id="UP000437748">
    <property type="component" value="Unassembled WGS sequence"/>
</dbReference>
<comment type="caution">
    <text evidence="3">The sequence shown here is derived from an EMBL/GenBank/DDBJ whole genome shotgun (WGS) entry which is preliminary data.</text>
</comment>
<keyword evidence="1" id="KW-0732">Signal</keyword>
<dbReference type="Pfam" id="PF02169">
    <property type="entry name" value="LPP20"/>
    <property type="match status" value="1"/>
</dbReference>
<dbReference type="AlphaFoldDB" id="A0A6N6VXX1"/>
<evidence type="ECO:0000313" key="4">
    <source>
        <dbReference type="Proteomes" id="UP000437748"/>
    </source>
</evidence>
<evidence type="ECO:0000313" key="3">
    <source>
        <dbReference type="EMBL" id="KAB8039692.1"/>
    </source>
</evidence>
<dbReference type="OrthoDB" id="5292113at2"/>
<evidence type="ECO:0000256" key="1">
    <source>
        <dbReference type="SAM" id="SignalP"/>
    </source>
</evidence>
<gene>
    <name evidence="3" type="ORF">GCL60_05375</name>
</gene>
<reference evidence="3 4" key="1">
    <citation type="submission" date="2019-10" db="EMBL/GenBank/DDBJ databases">
        <title>New species of Slilvanegrellaceae.</title>
        <authorList>
            <person name="Pitt A."/>
            <person name="Hahn M.W."/>
        </authorList>
    </citation>
    <scope>NUCLEOTIDE SEQUENCE [LARGE SCALE GENOMIC DNA]</scope>
    <source>
        <strain evidence="3 4">SP-Ram-0.45-NSY-1</strain>
    </source>
</reference>
<organism evidence="3 4">
    <name type="scientific">Silvanigrella paludirubra</name>
    <dbReference type="NCBI Taxonomy" id="2499159"/>
    <lineage>
        <taxon>Bacteria</taxon>
        <taxon>Pseudomonadati</taxon>
        <taxon>Bdellovibrionota</taxon>
        <taxon>Oligoflexia</taxon>
        <taxon>Silvanigrellales</taxon>
        <taxon>Silvanigrellaceae</taxon>
        <taxon>Silvanigrella</taxon>
    </lineage>
</organism>
<feature type="domain" description="Lipoprotein LPP20-like" evidence="2">
    <location>
        <begin position="41"/>
        <end position="121"/>
    </location>
</feature>
<proteinExistence type="predicted"/>